<keyword evidence="1" id="KW-0560">Oxidoreductase</keyword>
<feature type="non-terminal residue" evidence="1">
    <location>
        <position position="151"/>
    </location>
</feature>
<dbReference type="SUPFAM" id="SSF55961">
    <property type="entry name" value="Bet v1-like"/>
    <property type="match status" value="1"/>
</dbReference>
<sequence length="151" mass="16788">AVDNNPDWYHVRFTHGSAMMARKDPRGGFSLDLNPMLSVLGEYGHIVGGPATTPEILANQSAWRDRESTKEELGPVGMKANGHPNIFPNCWLVPTTSGIGSQIVLRLPRGPMKTEMWYFNMVDHDFLESDPARFREGVIRLSHGHGPAGFF</sequence>
<evidence type="ECO:0000313" key="1">
    <source>
        <dbReference type="EMBL" id="AAD53251.1"/>
    </source>
</evidence>
<dbReference type="EMBL" id="AF125915">
    <property type="protein sequence ID" value="AAD53251.1"/>
    <property type="molecule type" value="Genomic_DNA"/>
</dbReference>
<dbReference type="AlphaFoldDB" id="Q9RQA6"/>
<keyword evidence="1" id="KW-0223">Dioxygenase</keyword>
<name>Q9RQA6_9BACT</name>
<protein>
    <submittedName>
        <fullName evidence="1">Dioxygenase alpha subunit</fullName>
    </submittedName>
</protein>
<feature type="non-terminal residue" evidence="1">
    <location>
        <position position="1"/>
    </location>
</feature>
<reference evidence="1" key="1">
    <citation type="journal article" date="2000" name="Environ. Microbiol.">
        <title>Novel forms of ring-hydroxylating dioxygenases are widespread in pristine and contaminated soils.</title>
        <authorList>
            <person name="Yeates C."/>
            <person name="Holmes A.J."/>
            <person name="Gillings M.R."/>
        </authorList>
    </citation>
    <scope>NUCLEOTIDE SEQUENCE</scope>
</reference>
<proteinExistence type="predicted"/>
<organism evidence="1">
    <name type="scientific">Australian soil clone GV5</name>
    <dbReference type="NCBI Taxonomy" id="102918"/>
    <lineage>
        <taxon>Bacteria</taxon>
        <taxon>environmental samples</taxon>
    </lineage>
</organism>
<dbReference type="Gene3D" id="3.90.380.10">
    <property type="entry name" value="Naphthalene 1,2-dioxygenase Alpha Subunit, Chain A, domain 1"/>
    <property type="match status" value="1"/>
</dbReference>
<dbReference type="GO" id="GO:0051213">
    <property type="term" value="F:dioxygenase activity"/>
    <property type="evidence" value="ECO:0007669"/>
    <property type="project" value="UniProtKB-KW"/>
</dbReference>
<accession>Q9RQA6</accession>